<dbReference type="OrthoDB" id="925984at2"/>
<proteinExistence type="predicted"/>
<organism evidence="1 2">
    <name type="scientific">Rufibacter immobilis</name>
    <dbReference type="NCBI Taxonomy" id="1348778"/>
    <lineage>
        <taxon>Bacteria</taxon>
        <taxon>Pseudomonadati</taxon>
        <taxon>Bacteroidota</taxon>
        <taxon>Cytophagia</taxon>
        <taxon>Cytophagales</taxon>
        <taxon>Hymenobacteraceae</taxon>
        <taxon>Rufibacter</taxon>
    </lineage>
</organism>
<evidence type="ECO:0000313" key="2">
    <source>
        <dbReference type="Proteomes" id="UP000271010"/>
    </source>
</evidence>
<keyword evidence="2" id="KW-1185">Reference proteome</keyword>
<comment type="caution">
    <text evidence="1">The sequence shown here is derived from an EMBL/GenBank/DDBJ whole genome shotgun (WGS) entry which is preliminary data.</text>
</comment>
<dbReference type="GO" id="GO:0016740">
    <property type="term" value="F:transferase activity"/>
    <property type="evidence" value="ECO:0007669"/>
    <property type="project" value="UniProtKB-KW"/>
</dbReference>
<dbReference type="Gene3D" id="3.40.50.2000">
    <property type="entry name" value="Glycogen Phosphorylase B"/>
    <property type="match status" value="1"/>
</dbReference>
<dbReference type="AlphaFoldDB" id="A0A3M9MQ21"/>
<dbReference type="Proteomes" id="UP000271010">
    <property type="component" value="Unassembled WGS sequence"/>
</dbReference>
<protein>
    <submittedName>
        <fullName evidence="1">Glycosyltransferase</fullName>
    </submittedName>
</protein>
<evidence type="ECO:0000313" key="1">
    <source>
        <dbReference type="EMBL" id="RNI27591.1"/>
    </source>
</evidence>
<gene>
    <name evidence="1" type="ORF">EFA69_15845</name>
</gene>
<name>A0A3M9MQ21_9BACT</name>
<dbReference type="Pfam" id="PF13692">
    <property type="entry name" value="Glyco_trans_1_4"/>
    <property type="match status" value="1"/>
</dbReference>
<dbReference type="EMBL" id="RJJE01000017">
    <property type="protein sequence ID" value="RNI27591.1"/>
    <property type="molecule type" value="Genomic_DNA"/>
</dbReference>
<keyword evidence="1" id="KW-0808">Transferase</keyword>
<dbReference type="SUPFAM" id="SSF53756">
    <property type="entry name" value="UDP-Glycosyltransferase/glycogen phosphorylase"/>
    <property type="match status" value="1"/>
</dbReference>
<accession>A0A3M9MQ21</accession>
<dbReference type="RefSeq" id="WP_123134059.1">
    <property type="nucleotide sequence ID" value="NZ_RJJE01000017.1"/>
</dbReference>
<reference evidence="1 2" key="1">
    <citation type="submission" date="2018-11" db="EMBL/GenBank/DDBJ databases">
        <title>Rufibacter latericius sp. nov., isolated from water in Baiyang Lake.</title>
        <authorList>
            <person name="Yang Y."/>
        </authorList>
    </citation>
    <scope>NUCLEOTIDE SEQUENCE [LARGE SCALE GENOMIC DNA]</scope>
    <source>
        <strain evidence="1 2">MCC P1</strain>
    </source>
</reference>
<sequence length="384" mass="43662">MIRKRILLVSLLKPVSDTRLYEKIGQSLAKLPETEVHVAGFTAPIPPAAENTGITFHPVFHFKRLSLGRISAQGRFWKLLNQVRPHLLIIGTHELLPLSALYCRLHACKLVYDVQENYYLNLTTQQVYPGLIAKIAGNLVRFMEKMLAPAVAHFFLAEQAYARELPFLGQRYTVLQNKYLPAVTNPAAKRSVPVALSQHRPLRLLYSGTISRLYGVQEAIEFTSRLRNWVPDAQLTIIGYCAEAAYLTELRAQIKDLSFVTLLGGDALVPHHEILAQEQRHHLGLLPYRPHPSTFTCLPTKLFEYMANGLVVVTEENPLWEEILRQTNGGLTHAFAQELTAEKVEQLLQRTYYQKGIPADVFWKEEAQHAQQVVRQLLHQSFTC</sequence>